<proteinExistence type="predicted"/>
<protein>
    <submittedName>
        <fullName evidence="1">Uncharacterized protein</fullName>
    </submittedName>
</protein>
<dbReference type="EMBL" id="OR769223">
    <property type="protein sequence ID" value="WQJ53370.1"/>
    <property type="molecule type" value="Genomic_DNA"/>
</dbReference>
<organism evidence="1 2">
    <name type="scientific">phage Lak_Megaphage_Sonny</name>
    <dbReference type="NCBI Taxonomy" id="3109229"/>
    <lineage>
        <taxon>Viruses</taxon>
        <taxon>Duplodnaviria</taxon>
        <taxon>Heunggongvirae</taxon>
        <taxon>Uroviricota</taxon>
        <taxon>Caudoviricetes</taxon>
        <taxon>Caudoviricetes code 15 clade</taxon>
    </lineage>
</organism>
<keyword evidence="2" id="KW-1185">Reference proteome</keyword>
<accession>A0ABZ0Z5J9</accession>
<sequence>MARTEIEIDKDYKPRYKANKEWQKNVKFNKHWYHLESLYDNELYDFNQPLTDYSNRFDFNQSLFEY</sequence>
<evidence type="ECO:0000313" key="1">
    <source>
        <dbReference type="EMBL" id="WQJ53370.1"/>
    </source>
</evidence>
<dbReference type="Proteomes" id="UP001358193">
    <property type="component" value="Segment"/>
</dbReference>
<reference evidence="1 2" key="1">
    <citation type="submission" date="2023-11" db="EMBL/GenBank/DDBJ databases">
        <authorList>
            <person name="Cook R."/>
            <person name="Crisci M."/>
            <person name="Pye H."/>
            <person name="Adriaenssens E."/>
            <person name="Santini J."/>
        </authorList>
    </citation>
    <scope>NUCLEOTIDE SEQUENCE [LARGE SCALE GENOMIC DNA]</scope>
    <source>
        <strain evidence="1">Lak_Megaphage_Sonny</strain>
    </source>
</reference>
<evidence type="ECO:0000313" key="2">
    <source>
        <dbReference type="Proteomes" id="UP001358193"/>
    </source>
</evidence>
<name>A0ABZ0Z5J9_9CAUD</name>